<protein>
    <recommendedName>
        <fullName evidence="6">V-type ATPase, D subunit</fullName>
    </recommendedName>
</protein>
<accession>A0A8J7WNY8</accession>
<dbReference type="InterPro" id="IPR002699">
    <property type="entry name" value="V_ATPase_D"/>
</dbReference>
<evidence type="ECO:0000256" key="1">
    <source>
        <dbReference type="ARBA" id="ARBA00005850"/>
    </source>
</evidence>
<evidence type="ECO:0008006" key="6">
    <source>
        <dbReference type="Google" id="ProtNLM"/>
    </source>
</evidence>
<dbReference type="EMBL" id="JAGSXH010000107">
    <property type="protein sequence ID" value="MBS2965893.1"/>
    <property type="molecule type" value="Genomic_DNA"/>
</dbReference>
<evidence type="ECO:0000256" key="2">
    <source>
        <dbReference type="ARBA" id="ARBA00022448"/>
    </source>
</evidence>
<sequence length="204" mass="22043">MTTVRVPPGRAGRLHLRRKLTTAERGAGLLERKLHALLPQQQARRRAAEESLRAWREAAAEADAWLGRALAAVGDDGLRLALPGAAAGVSVRAASSMGVRYPDEVVCDLPGELPEADPGSAALVCARTAHVRAVRAAAQAAVDQGALRALDAAVTTTRRQIRVLRRHWIPALRAAHERLEFVLEQSDFEDGVRRRHAASRSSRA</sequence>
<proteinExistence type="inferred from homology"/>
<keyword evidence="3" id="KW-0406">Ion transport</keyword>
<comment type="similarity">
    <text evidence="1">Belongs to the V-ATPase D subunit family.</text>
</comment>
<evidence type="ECO:0000256" key="3">
    <source>
        <dbReference type="ARBA" id="ARBA00023065"/>
    </source>
</evidence>
<organism evidence="4 5">
    <name type="scientific">Actinocrinis puniceicyclus</name>
    <dbReference type="NCBI Taxonomy" id="977794"/>
    <lineage>
        <taxon>Bacteria</taxon>
        <taxon>Bacillati</taxon>
        <taxon>Actinomycetota</taxon>
        <taxon>Actinomycetes</taxon>
        <taxon>Catenulisporales</taxon>
        <taxon>Actinospicaceae</taxon>
        <taxon>Actinocrinis</taxon>
    </lineage>
</organism>
<reference evidence="4" key="1">
    <citation type="submission" date="2021-04" db="EMBL/GenBank/DDBJ databases">
        <title>Genome based classification of Actinospica acidithermotolerans sp. nov., an actinobacterium isolated from an Indonesian hot spring.</title>
        <authorList>
            <person name="Kusuma A.B."/>
            <person name="Putra K.E."/>
            <person name="Nafisah S."/>
            <person name="Loh J."/>
            <person name="Nouioui I."/>
            <person name="Goodfellow M."/>
        </authorList>
    </citation>
    <scope>NUCLEOTIDE SEQUENCE</scope>
    <source>
        <strain evidence="4">DSM 45618</strain>
    </source>
</reference>
<keyword evidence="2" id="KW-0813">Transport</keyword>
<dbReference type="Pfam" id="PF01813">
    <property type="entry name" value="ATP-synt_D"/>
    <property type="match status" value="1"/>
</dbReference>
<evidence type="ECO:0000313" key="4">
    <source>
        <dbReference type="EMBL" id="MBS2965893.1"/>
    </source>
</evidence>
<comment type="caution">
    <text evidence="4">The sequence shown here is derived from an EMBL/GenBank/DDBJ whole genome shotgun (WGS) entry which is preliminary data.</text>
</comment>
<dbReference type="RefSeq" id="WP_211470428.1">
    <property type="nucleotide sequence ID" value="NZ_JAGSXH010000107.1"/>
</dbReference>
<dbReference type="GO" id="GO:0046961">
    <property type="term" value="F:proton-transporting ATPase activity, rotational mechanism"/>
    <property type="evidence" value="ECO:0007669"/>
    <property type="project" value="InterPro"/>
</dbReference>
<gene>
    <name evidence="4" type="ORF">KGA66_22785</name>
</gene>
<dbReference type="AlphaFoldDB" id="A0A8J7WNY8"/>
<name>A0A8J7WNY8_9ACTN</name>
<keyword evidence="5" id="KW-1185">Reference proteome</keyword>
<evidence type="ECO:0000313" key="5">
    <source>
        <dbReference type="Proteomes" id="UP000677913"/>
    </source>
</evidence>
<dbReference type="Gene3D" id="1.10.287.3240">
    <property type="match status" value="1"/>
</dbReference>
<dbReference type="Proteomes" id="UP000677913">
    <property type="component" value="Unassembled WGS sequence"/>
</dbReference>